<dbReference type="GO" id="GO:0016787">
    <property type="term" value="F:hydrolase activity"/>
    <property type="evidence" value="ECO:0007669"/>
    <property type="project" value="InterPro"/>
</dbReference>
<proteinExistence type="predicted"/>
<dbReference type="InterPro" id="IPR004843">
    <property type="entry name" value="Calcineurin-like_PHP"/>
</dbReference>
<evidence type="ECO:0000259" key="2">
    <source>
        <dbReference type="Pfam" id="PF00149"/>
    </source>
</evidence>
<sequence length="331" mass="36562">MAHLPTQESTCVKTRLFIISDTHGMGFPENMKLNQSADVAIHCGDLTEHSKLDELLETTKMMRDIHAPLKLVIAGNHDFSLDVPVFKKKIAEAEYISRESLIDSVQKDFGDYGGSHTFHLKNGAILKVYASPCTPSTGGEWGFQYRDGHDFAIEKGTDLVITHGPPHGIMDMSNKKRIGCPDLFSAVARAQPKVHCFGHVHSGWGAKLATWRPRISDTPSHFNDIDNGKSKLIESLATLRGSSFESAKDKKARQTKLERYKSQGSCDTSHCSDDQDPIGPSQTLFVNAAIKSDDGLSQLPWLEKDQLGASVKADRACLYAMYGSQKENTRK</sequence>
<organism evidence="3 4">
    <name type="scientific">Dactylonectria macrodidyma</name>
    <dbReference type="NCBI Taxonomy" id="307937"/>
    <lineage>
        <taxon>Eukaryota</taxon>
        <taxon>Fungi</taxon>
        <taxon>Dikarya</taxon>
        <taxon>Ascomycota</taxon>
        <taxon>Pezizomycotina</taxon>
        <taxon>Sordariomycetes</taxon>
        <taxon>Hypocreomycetidae</taxon>
        <taxon>Hypocreales</taxon>
        <taxon>Nectriaceae</taxon>
        <taxon>Dactylonectria</taxon>
    </lineage>
</organism>
<name>A0A9P9FUB8_9HYPO</name>
<dbReference type="Proteomes" id="UP000738349">
    <property type="component" value="Unassembled WGS sequence"/>
</dbReference>
<dbReference type="OrthoDB" id="630188at2759"/>
<evidence type="ECO:0000256" key="1">
    <source>
        <dbReference type="SAM" id="MobiDB-lite"/>
    </source>
</evidence>
<keyword evidence="4" id="KW-1185">Reference proteome</keyword>
<dbReference type="InterPro" id="IPR051693">
    <property type="entry name" value="UPF0046_metallophosphoest"/>
</dbReference>
<evidence type="ECO:0000313" key="3">
    <source>
        <dbReference type="EMBL" id="KAH7176389.1"/>
    </source>
</evidence>
<dbReference type="EMBL" id="JAGMUV010000001">
    <property type="protein sequence ID" value="KAH7176389.1"/>
    <property type="molecule type" value="Genomic_DNA"/>
</dbReference>
<feature type="domain" description="Calcineurin-like phosphoesterase" evidence="2">
    <location>
        <begin position="15"/>
        <end position="202"/>
    </location>
</feature>
<dbReference type="SUPFAM" id="SSF56300">
    <property type="entry name" value="Metallo-dependent phosphatases"/>
    <property type="match status" value="1"/>
</dbReference>
<reference evidence="3" key="1">
    <citation type="journal article" date="2021" name="Nat. Commun.">
        <title>Genetic determinants of endophytism in the Arabidopsis root mycobiome.</title>
        <authorList>
            <person name="Mesny F."/>
            <person name="Miyauchi S."/>
            <person name="Thiergart T."/>
            <person name="Pickel B."/>
            <person name="Atanasova L."/>
            <person name="Karlsson M."/>
            <person name="Huettel B."/>
            <person name="Barry K.W."/>
            <person name="Haridas S."/>
            <person name="Chen C."/>
            <person name="Bauer D."/>
            <person name="Andreopoulos W."/>
            <person name="Pangilinan J."/>
            <person name="LaButti K."/>
            <person name="Riley R."/>
            <person name="Lipzen A."/>
            <person name="Clum A."/>
            <person name="Drula E."/>
            <person name="Henrissat B."/>
            <person name="Kohler A."/>
            <person name="Grigoriev I.V."/>
            <person name="Martin F.M."/>
            <person name="Hacquard S."/>
        </authorList>
    </citation>
    <scope>NUCLEOTIDE SEQUENCE</scope>
    <source>
        <strain evidence="3">MPI-CAGE-AT-0147</strain>
    </source>
</reference>
<dbReference type="PANTHER" id="PTHR12905">
    <property type="entry name" value="METALLOPHOSPHOESTERASE"/>
    <property type="match status" value="1"/>
</dbReference>
<dbReference type="AlphaFoldDB" id="A0A9P9FUB8"/>
<dbReference type="Pfam" id="PF00149">
    <property type="entry name" value="Metallophos"/>
    <property type="match status" value="1"/>
</dbReference>
<feature type="region of interest" description="Disordered" evidence="1">
    <location>
        <begin position="250"/>
        <end position="277"/>
    </location>
</feature>
<evidence type="ECO:0000313" key="4">
    <source>
        <dbReference type="Proteomes" id="UP000738349"/>
    </source>
</evidence>
<protein>
    <submittedName>
        <fullName evidence="3">Metallo-dependent phosphatase-like protein</fullName>
    </submittedName>
</protein>
<dbReference type="PANTHER" id="PTHR12905:SF0">
    <property type="entry name" value="CALCINEURIN-LIKE PHOSPHOESTERASE DOMAIN-CONTAINING PROTEIN"/>
    <property type="match status" value="1"/>
</dbReference>
<gene>
    <name evidence="3" type="ORF">EDB81DRAFT_897719</name>
</gene>
<comment type="caution">
    <text evidence="3">The sequence shown here is derived from an EMBL/GenBank/DDBJ whole genome shotgun (WGS) entry which is preliminary data.</text>
</comment>
<accession>A0A9P9FUB8</accession>
<dbReference type="CDD" id="cd07379">
    <property type="entry name" value="MPP_239FB"/>
    <property type="match status" value="1"/>
</dbReference>
<dbReference type="InterPro" id="IPR029052">
    <property type="entry name" value="Metallo-depent_PP-like"/>
</dbReference>
<dbReference type="Gene3D" id="3.60.21.10">
    <property type="match status" value="1"/>
</dbReference>